<sequence>MKTKDKKNVTNKDLDKFVTQEINEVSKEKMINLFKDLKIGISVSNNTELDGLGYSDDHQKTLIIEITRYLLIHGGRLLYGGDLREKGYTRLFSDLVYLYRPTNEINKSFFINFFSFPIHTRLLKSDELDFKRNGVELVKVLPPENLEIDETRYYEPDSSEHLFIWSESLTKMRKEINSIIDAKIFIGGKLSNFKGKYPGILEEVLLALDKDIPIFLTGLFGGITKRIIQAIEGEKPEELSLEWQSNKSDSYGEFVKYYNDKNQAEKIDYNLCVSYLNGYSLKRLSENNGLTVEENKRLFETVHNSEIIFLIMKGLTNKML</sequence>
<protein>
    <submittedName>
        <fullName evidence="1">Uncharacterized protein</fullName>
    </submittedName>
</protein>
<gene>
    <name evidence="1" type="ORF">MUY34_00505</name>
</gene>
<dbReference type="EMBL" id="JALPQF010000001">
    <property type="protein sequence ID" value="MCK8479075.1"/>
    <property type="molecule type" value="Genomic_DNA"/>
</dbReference>
<evidence type="ECO:0000313" key="1">
    <source>
        <dbReference type="EMBL" id="MCK8479075.1"/>
    </source>
</evidence>
<comment type="caution">
    <text evidence="1">The sequence shown here is derived from an EMBL/GenBank/DDBJ whole genome shotgun (WGS) entry which is preliminary data.</text>
</comment>
<organism evidence="1 2">
    <name type="scientific">Psychroserpens algicola</name>
    <dbReference type="NCBI Taxonomy" id="1719034"/>
    <lineage>
        <taxon>Bacteria</taxon>
        <taxon>Pseudomonadati</taxon>
        <taxon>Bacteroidota</taxon>
        <taxon>Flavobacteriia</taxon>
        <taxon>Flavobacteriales</taxon>
        <taxon>Flavobacteriaceae</taxon>
        <taxon>Psychroserpens</taxon>
    </lineage>
</organism>
<accession>A0ABT0H3W6</accession>
<dbReference type="RefSeq" id="WP_248411511.1">
    <property type="nucleotide sequence ID" value="NZ_JALPQF010000001.1"/>
</dbReference>
<dbReference type="Pfam" id="PF18163">
    <property type="entry name" value="LD_cluster2"/>
    <property type="match status" value="1"/>
</dbReference>
<dbReference type="InterPro" id="IPR041160">
    <property type="entry name" value="LD_cluster2"/>
</dbReference>
<evidence type="ECO:0000313" key="2">
    <source>
        <dbReference type="Proteomes" id="UP001203687"/>
    </source>
</evidence>
<dbReference type="Proteomes" id="UP001203687">
    <property type="component" value="Unassembled WGS sequence"/>
</dbReference>
<reference evidence="1" key="1">
    <citation type="submission" date="2022-04" db="EMBL/GenBank/DDBJ databases">
        <authorList>
            <person name="Ren T."/>
        </authorList>
    </citation>
    <scope>NUCLEOTIDE SEQUENCE</scope>
    <source>
        <strain evidence="1">F63249</strain>
    </source>
</reference>
<proteinExistence type="predicted"/>
<keyword evidence="2" id="KW-1185">Reference proteome</keyword>
<name>A0ABT0H3W6_9FLAO</name>